<feature type="transmembrane region" description="Helical" evidence="7">
    <location>
        <begin position="128"/>
        <end position="148"/>
    </location>
</feature>
<comment type="similarity">
    <text evidence="2">Belongs to the nematode receptor-like protein srd family.</text>
</comment>
<organism evidence="8 9">
    <name type="scientific">Pristionchus pacificus</name>
    <name type="common">Parasitic nematode worm</name>
    <dbReference type="NCBI Taxonomy" id="54126"/>
    <lineage>
        <taxon>Eukaryota</taxon>
        <taxon>Metazoa</taxon>
        <taxon>Ecdysozoa</taxon>
        <taxon>Nematoda</taxon>
        <taxon>Chromadorea</taxon>
        <taxon>Rhabditida</taxon>
        <taxon>Rhabditina</taxon>
        <taxon>Diplogasteromorpha</taxon>
        <taxon>Diplogasteroidea</taxon>
        <taxon>Neodiplogasteridae</taxon>
        <taxon>Pristionchus</taxon>
    </lineage>
</organism>
<sequence length="323" mass="36341">VLFLASRSEDEMVINILNDHLPEYGNSNNTIFGIDGIHKSTVSISVLLMIVMNIPLYFVILLLRSKIMQCLKETGDFLSDRTRKMHSQFATMLTQQCIIPPVVFVASLVPIQLEYLNLVRHPVLETMINIFACLSTILSPLIVMYHIIPYRRLQFSYEAVCVKIEQFRMGLAQVKSVNSLKHCYSGFLRVLMTMDTFTLLIVPPLAPDDVASKSVFLEYLCTHYSKFYETLASGVELDGGDALNLTLLPLVYVLPRIDRTLLPEGGERAGETERAQRQRRDQGRETRRYSKKTDIDATSSGANGGTTSKVNASIVISTLKKPE</sequence>
<dbReference type="GO" id="GO:0016020">
    <property type="term" value="C:membrane"/>
    <property type="evidence" value="ECO:0007669"/>
    <property type="project" value="UniProtKB-SubCell"/>
</dbReference>
<evidence type="ECO:0000313" key="8">
    <source>
        <dbReference type="EnsemblMetazoa" id="PPA42450.1"/>
    </source>
</evidence>
<keyword evidence="3 7" id="KW-0812">Transmembrane</keyword>
<evidence type="ECO:0000256" key="3">
    <source>
        <dbReference type="ARBA" id="ARBA00022692"/>
    </source>
</evidence>
<evidence type="ECO:0000256" key="7">
    <source>
        <dbReference type="SAM" id="Phobius"/>
    </source>
</evidence>
<evidence type="ECO:0000256" key="4">
    <source>
        <dbReference type="ARBA" id="ARBA00022989"/>
    </source>
</evidence>
<evidence type="ECO:0000313" key="9">
    <source>
        <dbReference type="Proteomes" id="UP000005239"/>
    </source>
</evidence>
<accession>A0A2A6D189</accession>
<evidence type="ECO:0000256" key="2">
    <source>
        <dbReference type="ARBA" id="ARBA00009166"/>
    </source>
</evidence>
<feature type="transmembrane region" description="Helical" evidence="7">
    <location>
        <begin position="89"/>
        <end position="108"/>
    </location>
</feature>
<dbReference type="AlphaFoldDB" id="A0A2A6D189"/>
<evidence type="ECO:0000256" key="5">
    <source>
        <dbReference type="ARBA" id="ARBA00023136"/>
    </source>
</evidence>
<feature type="transmembrane region" description="Helical" evidence="7">
    <location>
        <begin position="42"/>
        <end position="63"/>
    </location>
</feature>
<keyword evidence="4 7" id="KW-1133">Transmembrane helix</keyword>
<name>A0A2A6D189_PRIPA</name>
<feature type="compositionally biased region" description="Polar residues" evidence="6">
    <location>
        <begin position="296"/>
        <end position="308"/>
    </location>
</feature>
<feature type="compositionally biased region" description="Basic and acidic residues" evidence="6">
    <location>
        <begin position="264"/>
        <end position="295"/>
    </location>
</feature>
<evidence type="ECO:0000256" key="1">
    <source>
        <dbReference type="ARBA" id="ARBA00004141"/>
    </source>
</evidence>
<dbReference type="EnsemblMetazoa" id="PPA42450.1">
    <property type="protein sequence ID" value="PPA42450.1"/>
    <property type="gene ID" value="WBGene00280819"/>
</dbReference>
<dbReference type="Proteomes" id="UP000005239">
    <property type="component" value="Unassembled WGS sequence"/>
</dbReference>
<evidence type="ECO:0000256" key="6">
    <source>
        <dbReference type="SAM" id="MobiDB-lite"/>
    </source>
</evidence>
<reference evidence="9" key="1">
    <citation type="journal article" date="2008" name="Nat. Genet.">
        <title>The Pristionchus pacificus genome provides a unique perspective on nematode lifestyle and parasitism.</title>
        <authorList>
            <person name="Dieterich C."/>
            <person name="Clifton S.W."/>
            <person name="Schuster L.N."/>
            <person name="Chinwalla A."/>
            <person name="Delehaunty K."/>
            <person name="Dinkelacker I."/>
            <person name="Fulton L."/>
            <person name="Fulton R."/>
            <person name="Godfrey J."/>
            <person name="Minx P."/>
            <person name="Mitreva M."/>
            <person name="Roeseler W."/>
            <person name="Tian H."/>
            <person name="Witte H."/>
            <person name="Yang S.P."/>
            <person name="Wilson R.K."/>
            <person name="Sommer R.J."/>
        </authorList>
    </citation>
    <scope>NUCLEOTIDE SEQUENCE [LARGE SCALE GENOMIC DNA]</scope>
    <source>
        <strain evidence="9">PS312</strain>
    </source>
</reference>
<keyword evidence="9" id="KW-1185">Reference proteome</keyword>
<comment type="subcellular location">
    <subcellularLocation>
        <location evidence="1">Membrane</location>
        <topology evidence="1">Multi-pass membrane protein</topology>
    </subcellularLocation>
</comment>
<dbReference type="InterPro" id="IPR019421">
    <property type="entry name" value="7TM_GPCR_serpentine_rcpt_Srd"/>
</dbReference>
<protein>
    <submittedName>
        <fullName evidence="8">G protein-coupled receptor</fullName>
    </submittedName>
</protein>
<dbReference type="PANTHER" id="PTHR22945">
    <property type="entry name" value="SERPENTINE RECEPTOR, CLASS D DELTA"/>
    <property type="match status" value="1"/>
</dbReference>
<gene>
    <name evidence="8" type="primary">WBGene00280819</name>
</gene>
<dbReference type="PANTHER" id="PTHR22945:SF40">
    <property type="entry name" value="SERPENTINE RECEPTOR, CLASS D (DELTA)-RELATED"/>
    <property type="match status" value="1"/>
</dbReference>
<dbReference type="InterPro" id="IPR050920">
    <property type="entry name" value="Nematode_rcpt-like_delta"/>
</dbReference>
<feature type="region of interest" description="Disordered" evidence="6">
    <location>
        <begin position="264"/>
        <end position="308"/>
    </location>
</feature>
<dbReference type="Pfam" id="PF10317">
    <property type="entry name" value="7TM_GPCR_Srd"/>
    <property type="match status" value="1"/>
</dbReference>
<dbReference type="OrthoDB" id="5793097at2759"/>
<proteinExistence type="inferred from homology"/>
<keyword evidence="5 7" id="KW-0472">Membrane</keyword>
<accession>A0A8R1V022</accession>
<reference evidence="8" key="2">
    <citation type="submission" date="2022-06" db="UniProtKB">
        <authorList>
            <consortium name="EnsemblMetazoa"/>
        </authorList>
    </citation>
    <scope>IDENTIFICATION</scope>
    <source>
        <strain evidence="8">PS312</strain>
    </source>
</reference>